<evidence type="ECO:0000256" key="1">
    <source>
        <dbReference type="ARBA" id="ARBA00010641"/>
    </source>
</evidence>
<feature type="compositionally biased region" description="Pro residues" evidence="6">
    <location>
        <begin position="490"/>
        <end position="505"/>
    </location>
</feature>
<dbReference type="SUPFAM" id="SSF88659">
    <property type="entry name" value="Sigma3 and sigma4 domains of RNA polymerase sigma factors"/>
    <property type="match status" value="1"/>
</dbReference>
<dbReference type="Pfam" id="PF13490">
    <property type="entry name" value="zf-HC2"/>
    <property type="match status" value="1"/>
</dbReference>
<dbReference type="NCBIfam" id="TIGR02937">
    <property type="entry name" value="sigma70-ECF"/>
    <property type="match status" value="1"/>
</dbReference>
<comment type="similarity">
    <text evidence="1">Belongs to the sigma-70 factor family. ECF subfamily.</text>
</comment>
<dbReference type="InterPro" id="IPR007627">
    <property type="entry name" value="RNA_pol_sigma70_r2"/>
</dbReference>
<dbReference type="InterPro" id="IPR036388">
    <property type="entry name" value="WH-like_DNA-bd_sf"/>
</dbReference>
<feature type="compositionally biased region" description="Acidic residues" evidence="6">
    <location>
        <begin position="393"/>
        <end position="404"/>
    </location>
</feature>
<feature type="transmembrane region" description="Helical" evidence="7">
    <location>
        <begin position="349"/>
        <end position="373"/>
    </location>
</feature>
<gene>
    <name evidence="10" type="ORF">ATL42_2283</name>
</gene>
<evidence type="ECO:0000256" key="3">
    <source>
        <dbReference type="ARBA" id="ARBA00023082"/>
    </source>
</evidence>
<dbReference type="AlphaFoldDB" id="A0A2A9E6B2"/>
<dbReference type="SUPFAM" id="SSF88946">
    <property type="entry name" value="Sigma2 domain of RNA polymerase sigma factors"/>
    <property type="match status" value="1"/>
</dbReference>
<dbReference type="InterPro" id="IPR039425">
    <property type="entry name" value="RNA_pol_sigma-70-like"/>
</dbReference>
<dbReference type="PANTHER" id="PTHR43133">
    <property type="entry name" value="RNA POLYMERASE ECF-TYPE SIGMA FACTO"/>
    <property type="match status" value="1"/>
</dbReference>
<dbReference type="InterPro" id="IPR014284">
    <property type="entry name" value="RNA_pol_sigma-70_dom"/>
</dbReference>
<evidence type="ECO:0000313" key="11">
    <source>
        <dbReference type="Proteomes" id="UP000225548"/>
    </source>
</evidence>
<keyword evidence="7" id="KW-0472">Membrane</keyword>
<keyword evidence="4" id="KW-0238">DNA-binding</keyword>
<keyword evidence="5" id="KW-0804">Transcription</keyword>
<evidence type="ECO:0000256" key="2">
    <source>
        <dbReference type="ARBA" id="ARBA00023015"/>
    </source>
</evidence>
<feature type="compositionally biased region" description="Low complexity" evidence="6">
    <location>
        <begin position="451"/>
        <end position="468"/>
    </location>
</feature>
<dbReference type="GO" id="GO:0003677">
    <property type="term" value="F:DNA binding"/>
    <property type="evidence" value="ECO:0007669"/>
    <property type="project" value="UniProtKB-KW"/>
</dbReference>
<protein>
    <submittedName>
        <fullName evidence="10">RNA polymerase sigma factor (Sigma-70 family)</fullName>
    </submittedName>
</protein>
<dbReference type="Gene3D" id="1.10.10.10">
    <property type="entry name" value="Winged helix-like DNA-binding domain superfamily/Winged helix DNA-binding domain"/>
    <property type="match status" value="1"/>
</dbReference>
<evidence type="ECO:0000259" key="8">
    <source>
        <dbReference type="Pfam" id="PF04542"/>
    </source>
</evidence>
<feature type="compositionally biased region" description="Pro residues" evidence="6">
    <location>
        <begin position="469"/>
        <end position="482"/>
    </location>
</feature>
<reference evidence="10 11" key="1">
    <citation type="submission" date="2017-10" db="EMBL/GenBank/DDBJ databases">
        <title>Sequencing the genomes of 1000 actinobacteria strains.</title>
        <authorList>
            <person name="Klenk H.-P."/>
        </authorList>
    </citation>
    <scope>NUCLEOTIDE SEQUENCE [LARGE SCALE GENOMIC DNA]</scope>
    <source>
        <strain evidence="10 11">DSM 18966</strain>
    </source>
</reference>
<comment type="caution">
    <text evidence="10">The sequence shown here is derived from an EMBL/GenBank/DDBJ whole genome shotgun (WGS) entry which is preliminary data.</text>
</comment>
<dbReference type="InterPro" id="IPR013325">
    <property type="entry name" value="RNA_pol_sigma_r2"/>
</dbReference>
<feature type="region of interest" description="Disordered" evidence="6">
    <location>
        <begin position="381"/>
        <end position="510"/>
    </location>
</feature>
<dbReference type="PANTHER" id="PTHR43133:SF8">
    <property type="entry name" value="RNA POLYMERASE SIGMA FACTOR HI_1459-RELATED"/>
    <property type="match status" value="1"/>
</dbReference>
<keyword evidence="7" id="KW-1133">Transmembrane helix</keyword>
<dbReference type="GO" id="GO:0016987">
    <property type="term" value="F:sigma factor activity"/>
    <property type="evidence" value="ECO:0007669"/>
    <property type="project" value="UniProtKB-KW"/>
</dbReference>
<sequence length="1164" mass="115077">MTDEHGAAWGAGSSDAELITAVRLGDNEAFGALYQRHAAAACRVAGQYLRSPSEVDDAVADAFTKVLVIVSGGGGPDIAFRAYLFTVVRRRAFEMINGARRTQPTDDTEAFESAFGPLASTEEPALQGFERTTVAEAFRSLPERWQSVLWYSEVEGLAPAAIAPILGLTANGAAALAYRAREGLREAYLQQHLSSTPADECQKANGLLGSYVRGGLAKRETAVVERHLDDCGECRALVLELGDVSHGMRTVIAPLVLGLAGAGLVGTALPTWGAVAGTATATGLAATGLSGAATSGAAASGAAAPGGSAAGASGGSAGGASAGAGGAAAGSAGGAAAGGLAAAAAAVPALVVGIAAVVVVAAGLAAAALLGVFGGDDAPPSGPVASGATTETQDGDASSDDPADADALSPPDDPSDPAAVPLAPDDTADDTSPSDSSDAVDSGTPTVPRATTPSGTPTGTTPEDASPLAPDPVDPDPVAPDPVDPDPADPDPITPAPVDPDPTPTPVSFDMGLTLGSGTTFFARQNNTLTLALTNSGQDVVTDVALELSVPAGLAFVADDSATSGVFGPRLPALESEGWVCLAGTPETSGLTTVRCEIAEIASGASADLTLDFYAESTATSVTITGQLYVGGVRHGAAITMSSLIAQAPARLDAEVVPVAELVAGRPGHLAVNVSNLGQETAEDVSVDLPLPVDSGVTWGAPDGSLSLAAGSSADWSCTVRSASDRAVASCSSLADLAGDASTTLVLPVQVAPDSSFDGELVPVVGHGTAAGTSGTSSTSGTASHLTVAARGLSATALLAGSLQTAQISGAASEAIMVRVPDDAIVRHAEVVWSGSDAQGTSADGLSHVELRTDAGGLATEPLVGTPVVLDAPGARAQGYWAASDVTSFVSAHPASGRWTVVPEPGTVLPVDLRWSLTIVYDVPDQPASTVALLSGPPPFGAASAEKTYLLPADGAVKVAATASGRSGVPATVLANGAALPTTGGTSVVTYRSAGLLPTAAGATGPFALSLTVPASGKGALDTLVVHSSADASAAGPLDQDDAPAVPAVVLEPVQLYAYGPIIAFTVSANNGSPLDLVDMTVELTIPDRKLVLVSVGPRCRPSGEEVTCTVAELGAGEQVRLPIDVLTSVGAVDSGSFTYMVSSTDPLTGMPFTSDGVIARSGS</sequence>
<feature type="domain" description="RNA polymerase sigma-70 region 2" evidence="8">
    <location>
        <begin position="33"/>
        <end position="101"/>
    </location>
</feature>
<dbReference type="Gene3D" id="1.10.1740.10">
    <property type="match status" value="1"/>
</dbReference>
<evidence type="ECO:0000256" key="7">
    <source>
        <dbReference type="SAM" id="Phobius"/>
    </source>
</evidence>
<dbReference type="InterPro" id="IPR027383">
    <property type="entry name" value="Znf_put"/>
</dbReference>
<name>A0A2A9E6B2_9MICO</name>
<evidence type="ECO:0000256" key="6">
    <source>
        <dbReference type="SAM" id="MobiDB-lite"/>
    </source>
</evidence>
<organism evidence="10 11">
    <name type="scientific">Sanguibacter antarcticus</name>
    <dbReference type="NCBI Taxonomy" id="372484"/>
    <lineage>
        <taxon>Bacteria</taxon>
        <taxon>Bacillati</taxon>
        <taxon>Actinomycetota</taxon>
        <taxon>Actinomycetes</taxon>
        <taxon>Micrococcales</taxon>
        <taxon>Sanguibacteraceae</taxon>
        <taxon>Sanguibacter</taxon>
    </lineage>
</organism>
<dbReference type="EMBL" id="PDJG01000001">
    <property type="protein sequence ID" value="PFG34373.1"/>
    <property type="molecule type" value="Genomic_DNA"/>
</dbReference>
<keyword evidence="7" id="KW-0812">Transmembrane</keyword>
<feature type="compositionally biased region" description="Low complexity" evidence="6">
    <location>
        <begin position="405"/>
        <end position="442"/>
    </location>
</feature>
<keyword evidence="2" id="KW-0805">Transcription regulation</keyword>
<dbReference type="Gene3D" id="1.10.10.1320">
    <property type="entry name" value="Anti-sigma factor, zinc-finger domain"/>
    <property type="match status" value="1"/>
</dbReference>
<accession>A0A2A9E6B2</accession>
<dbReference type="Pfam" id="PF04542">
    <property type="entry name" value="Sigma70_r2"/>
    <property type="match status" value="1"/>
</dbReference>
<evidence type="ECO:0000256" key="5">
    <source>
        <dbReference type="ARBA" id="ARBA00023163"/>
    </source>
</evidence>
<proteinExistence type="inferred from homology"/>
<evidence type="ECO:0000256" key="4">
    <source>
        <dbReference type="ARBA" id="ARBA00023125"/>
    </source>
</evidence>
<dbReference type="InterPro" id="IPR041916">
    <property type="entry name" value="Anti_sigma_zinc_sf"/>
</dbReference>
<evidence type="ECO:0000313" key="10">
    <source>
        <dbReference type="EMBL" id="PFG34373.1"/>
    </source>
</evidence>
<dbReference type="GO" id="GO:0006352">
    <property type="term" value="P:DNA-templated transcription initiation"/>
    <property type="evidence" value="ECO:0007669"/>
    <property type="project" value="InterPro"/>
</dbReference>
<keyword evidence="3" id="KW-0731">Sigma factor</keyword>
<dbReference type="InterPro" id="IPR013324">
    <property type="entry name" value="RNA_pol_sigma_r3/r4-like"/>
</dbReference>
<feature type="domain" description="Putative zinc-finger" evidence="9">
    <location>
        <begin position="201"/>
        <end position="235"/>
    </location>
</feature>
<evidence type="ECO:0000259" key="9">
    <source>
        <dbReference type="Pfam" id="PF13490"/>
    </source>
</evidence>
<keyword evidence="11" id="KW-1185">Reference proteome</keyword>
<dbReference type="Proteomes" id="UP000225548">
    <property type="component" value="Unassembled WGS sequence"/>
</dbReference>